<dbReference type="SUPFAM" id="SSF81301">
    <property type="entry name" value="Nucleotidyltransferase"/>
    <property type="match status" value="1"/>
</dbReference>
<reference evidence="1 2" key="1">
    <citation type="submission" date="2014-06" db="EMBL/GenBank/DDBJ databases">
        <authorList>
            <person name="Ngugi D.K."/>
            <person name="Blom J."/>
            <person name="Alam I."/>
            <person name="Rashid M."/>
            <person name="Ba Alawi W."/>
            <person name="Zhang G."/>
            <person name="Hikmawan T."/>
            <person name="Guan Y."/>
            <person name="Antunes A."/>
            <person name="Siam R."/>
            <person name="ElDorry H."/>
            <person name="Bajic V."/>
            <person name="Stingl U."/>
        </authorList>
    </citation>
    <scope>NUCLEOTIDE SEQUENCE [LARGE SCALE GENOMIC DNA]</scope>
    <source>
        <strain evidence="1">SCGC AAA799-N04</strain>
    </source>
</reference>
<dbReference type="Proteomes" id="UP000028059">
    <property type="component" value="Unassembled WGS sequence"/>
</dbReference>
<keyword evidence="2" id="KW-1185">Reference proteome</keyword>
<evidence type="ECO:0000313" key="1">
    <source>
        <dbReference type="EMBL" id="KEQ57449.1"/>
    </source>
</evidence>
<sequence>MVVMSVELKMEEVERESLKDLKVIVEKSKEWEIEMVVIGGYAVRAFTNAYRHTKDIDMAISKEEQGSFTALLKSLGYELRNTEFGLAATKSFDSDFIDVHISVDKIYDISSGLSYPITNELFEEGKIRRVGTRYKVNKPYETNAPIVDLNTLMILKTMPKGRPEKDAIDIVSLILDQHQELDMDDIVGKCNDTNLTDHILLQLQGFAKRLNNGEVLKTWSTITGTTLSGVKQKAVRQFIKGLDNKMRGR</sequence>
<name>A0A081RQH6_9ARCH</name>
<dbReference type="InterPro" id="IPR019646">
    <property type="entry name" value="Aminoglyc_AdlTrfase"/>
</dbReference>
<dbReference type="InterPro" id="IPR043519">
    <property type="entry name" value="NT_sf"/>
</dbReference>
<dbReference type="Gene3D" id="3.30.460.40">
    <property type="match status" value="1"/>
</dbReference>
<comment type="caution">
    <text evidence="1">The sequence shown here is derived from an EMBL/GenBank/DDBJ whole genome shotgun (WGS) entry which is preliminary data.</text>
</comment>
<proteinExistence type="predicted"/>
<protein>
    <recommendedName>
        <fullName evidence="3">Nucleotidyl transferase AbiEii/AbiGii toxin family protein</fullName>
    </recommendedName>
</protein>
<accession>A0A081RQH6</accession>
<organism evidence="1 2">
    <name type="scientific">Marine Group I thaumarchaeote SCGC AAA799-N04</name>
    <dbReference type="NCBI Taxonomy" id="1502293"/>
    <lineage>
        <taxon>Archaea</taxon>
        <taxon>Nitrososphaerota</taxon>
        <taxon>Marine Group I</taxon>
    </lineage>
</organism>
<evidence type="ECO:0008006" key="3">
    <source>
        <dbReference type="Google" id="ProtNLM"/>
    </source>
</evidence>
<evidence type="ECO:0000313" key="2">
    <source>
        <dbReference type="Proteomes" id="UP000028059"/>
    </source>
</evidence>
<dbReference type="EMBL" id="JOKN01000001">
    <property type="protein sequence ID" value="KEQ57449.1"/>
    <property type="molecule type" value="Genomic_DNA"/>
</dbReference>
<dbReference type="Pfam" id="PF10706">
    <property type="entry name" value="Aminoglyc_resit"/>
    <property type="match status" value="1"/>
</dbReference>
<gene>
    <name evidence="1" type="ORF">AAA799N04_00141</name>
</gene>
<dbReference type="AlphaFoldDB" id="A0A081RQH6"/>